<dbReference type="EMBL" id="JACMRX010000001">
    <property type="protein sequence ID" value="KAF7998100.1"/>
    <property type="molecule type" value="Genomic_DNA"/>
</dbReference>
<dbReference type="SMART" id="SM00248">
    <property type="entry name" value="ANK"/>
    <property type="match status" value="9"/>
</dbReference>
<dbReference type="SUPFAM" id="SSF48403">
    <property type="entry name" value="Ankyrin repeat"/>
    <property type="match status" value="1"/>
</dbReference>
<feature type="repeat" description="ANK" evidence="3">
    <location>
        <begin position="188"/>
        <end position="220"/>
    </location>
</feature>
<feature type="compositionally biased region" description="Polar residues" evidence="4">
    <location>
        <begin position="79"/>
        <end position="91"/>
    </location>
</feature>
<feature type="region of interest" description="Disordered" evidence="4">
    <location>
        <begin position="76"/>
        <end position="129"/>
    </location>
</feature>
<reference evidence="5 6" key="1">
    <citation type="submission" date="2020-08" db="EMBL/GenBank/DDBJ databases">
        <title>Aphidius gifuensis genome sequencing and assembly.</title>
        <authorList>
            <person name="Du Z."/>
        </authorList>
    </citation>
    <scope>NUCLEOTIDE SEQUENCE [LARGE SCALE GENOMIC DNA]</scope>
    <source>
        <strain evidence="5">YNYX2018</strain>
        <tissue evidence="5">Adults</tissue>
    </source>
</reference>
<dbReference type="PANTHER" id="PTHR24126">
    <property type="entry name" value="ANKYRIN REPEAT, PH AND SEC7 DOMAIN CONTAINING PROTEIN SECG-RELATED"/>
    <property type="match status" value="1"/>
</dbReference>
<evidence type="ECO:0000256" key="4">
    <source>
        <dbReference type="SAM" id="MobiDB-lite"/>
    </source>
</evidence>
<dbReference type="PANTHER" id="PTHR24126:SF61">
    <property type="entry name" value="CHROMOSOME UNDETERMINED SCAFFOLD_2, WHOLE GENOME SHOTGUN SEQUENCE"/>
    <property type="match status" value="1"/>
</dbReference>
<dbReference type="Gene3D" id="1.25.40.20">
    <property type="entry name" value="Ankyrin repeat-containing domain"/>
    <property type="match status" value="3"/>
</dbReference>
<name>A0A834Y2D2_APHGI</name>
<feature type="repeat" description="ANK" evidence="3">
    <location>
        <begin position="307"/>
        <end position="348"/>
    </location>
</feature>
<feature type="repeat" description="ANK" evidence="3">
    <location>
        <begin position="414"/>
        <end position="440"/>
    </location>
</feature>
<feature type="repeat" description="ANK" evidence="3">
    <location>
        <begin position="221"/>
        <end position="257"/>
    </location>
</feature>
<sequence>MLKEPNSSVSSESSLNDKLNIEKLNISTVDDDLSIETSSSSSNVLNIYLENQNICNWEENYETQSSIESLGSPELISEAGTNTSSGYNSCGNEGIIKSKRDSDTQSSSSTSDSVDLNTSTYKNNKTSNLNNSNNAKKIIIIKEKKKYYDPDDGEKFHKAVRNGDTAVVVELVENGLVQDLNEPDWNVSGDPPLLVAATNHHLSILSLLLANGCDPGARSPRGETALHRAITNGHIGDTHKFVEELLNYGCSAGVKEAGGGLTALHMLTKQLSHAQTLRGLLKNDFDEALKTFELLAKAGAVNDKDHQGRSALHILASSTAFDNNHRQKVESLVKILLDCGADTTLKNDRGETPLHEALEFGALNTADILISKTPTGLISRYGESPLHIAAKKNHTEIVDKLLKHGENSSLQNTEGNSPLHLASARGFHQIVSLLLTSSLNDIEQLNDDGLTALQVAAESGFANTVKVLINSGADPSVIDCTSTVIQHRHPDISKIIHNELTRRQQLAT</sequence>
<evidence type="ECO:0000313" key="6">
    <source>
        <dbReference type="Proteomes" id="UP000639338"/>
    </source>
</evidence>
<feature type="repeat" description="ANK" evidence="3">
    <location>
        <begin position="448"/>
        <end position="480"/>
    </location>
</feature>
<feature type="compositionally biased region" description="Low complexity" evidence="4">
    <location>
        <begin position="104"/>
        <end position="129"/>
    </location>
</feature>
<proteinExistence type="predicted"/>
<evidence type="ECO:0000256" key="1">
    <source>
        <dbReference type="ARBA" id="ARBA00022737"/>
    </source>
</evidence>
<keyword evidence="2 3" id="KW-0040">ANK repeat</keyword>
<keyword evidence="1" id="KW-0677">Repeat</keyword>
<dbReference type="Pfam" id="PF12796">
    <property type="entry name" value="Ank_2"/>
    <property type="match status" value="2"/>
</dbReference>
<keyword evidence="6" id="KW-1185">Reference proteome</keyword>
<dbReference type="OrthoDB" id="448455at2759"/>
<dbReference type="Pfam" id="PF00023">
    <property type="entry name" value="Ank"/>
    <property type="match status" value="2"/>
</dbReference>
<dbReference type="AlphaFoldDB" id="A0A834Y2D2"/>
<feature type="repeat" description="ANK" evidence="3">
    <location>
        <begin position="381"/>
        <end position="413"/>
    </location>
</feature>
<gene>
    <name evidence="5" type="ORF">HCN44_009498</name>
</gene>
<dbReference type="InterPro" id="IPR002110">
    <property type="entry name" value="Ankyrin_rpt"/>
</dbReference>
<dbReference type="PROSITE" id="PS50297">
    <property type="entry name" value="ANK_REP_REGION"/>
    <property type="match status" value="5"/>
</dbReference>
<dbReference type="Proteomes" id="UP000639338">
    <property type="component" value="Unassembled WGS sequence"/>
</dbReference>
<dbReference type="PRINTS" id="PR01415">
    <property type="entry name" value="ANKYRIN"/>
</dbReference>
<accession>A0A834Y2D2</accession>
<organism evidence="5 6">
    <name type="scientific">Aphidius gifuensis</name>
    <name type="common">Parasitoid wasp</name>
    <dbReference type="NCBI Taxonomy" id="684658"/>
    <lineage>
        <taxon>Eukaryota</taxon>
        <taxon>Metazoa</taxon>
        <taxon>Ecdysozoa</taxon>
        <taxon>Arthropoda</taxon>
        <taxon>Hexapoda</taxon>
        <taxon>Insecta</taxon>
        <taxon>Pterygota</taxon>
        <taxon>Neoptera</taxon>
        <taxon>Endopterygota</taxon>
        <taxon>Hymenoptera</taxon>
        <taxon>Apocrita</taxon>
        <taxon>Ichneumonoidea</taxon>
        <taxon>Braconidae</taxon>
        <taxon>Aphidiinae</taxon>
        <taxon>Aphidius</taxon>
    </lineage>
</organism>
<protein>
    <submittedName>
        <fullName evidence="5">Uncharacterized protein</fullName>
    </submittedName>
</protein>
<evidence type="ECO:0000313" key="5">
    <source>
        <dbReference type="EMBL" id="KAF7998100.1"/>
    </source>
</evidence>
<dbReference type="PROSITE" id="PS50088">
    <property type="entry name" value="ANK_REPEAT"/>
    <property type="match status" value="6"/>
</dbReference>
<comment type="caution">
    <text evidence="5">The sequence shown here is derived from an EMBL/GenBank/DDBJ whole genome shotgun (WGS) entry which is preliminary data.</text>
</comment>
<evidence type="ECO:0000256" key="2">
    <source>
        <dbReference type="ARBA" id="ARBA00023043"/>
    </source>
</evidence>
<dbReference type="InterPro" id="IPR036770">
    <property type="entry name" value="Ankyrin_rpt-contain_sf"/>
</dbReference>
<evidence type="ECO:0000256" key="3">
    <source>
        <dbReference type="PROSITE-ProRule" id="PRU00023"/>
    </source>
</evidence>